<name>A0A538U654_UNCEI</name>
<gene>
    <name evidence="2" type="ORF">E6K81_10210</name>
</gene>
<evidence type="ECO:0000313" key="2">
    <source>
        <dbReference type="EMBL" id="TMQ71376.1"/>
    </source>
</evidence>
<feature type="domain" description="AMMECR1" evidence="1">
    <location>
        <begin position="50"/>
        <end position="239"/>
    </location>
</feature>
<proteinExistence type="predicted"/>
<dbReference type="InterPro" id="IPR002733">
    <property type="entry name" value="AMMECR1_domain"/>
</dbReference>
<organism evidence="2 3">
    <name type="scientific">Eiseniibacteriota bacterium</name>
    <dbReference type="NCBI Taxonomy" id="2212470"/>
    <lineage>
        <taxon>Bacteria</taxon>
        <taxon>Candidatus Eiseniibacteriota</taxon>
    </lineage>
</organism>
<dbReference type="Proteomes" id="UP000319771">
    <property type="component" value="Unassembled WGS sequence"/>
</dbReference>
<accession>A0A538U654</accession>
<dbReference type="SUPFAM" id="SSF143447">
    <property type="entry name" value="AMMECR1-like"/>
    <property type="match status" value="1"/>
</dbReference>
<protein>
    <submittedName>
        <fullName evidence="2">AMMECR1 domain-containing protein</fullName>
    </submittedName>
</protein>
<dbReference type="Gene3D" id="3.30.700.20">
    <property type="entry name" value="Hypothetical protein ph0010, domain 1"/>
    <property type="match status" value="1"/>
</dbReference>
<evidence type="ECO:0000313" key="3">
    <source>
        <dbReference type="Proteomes" id="UP000319771"/>
    </source>
</evidence>
<sequence length="239" mass="25078">MIHRGCSGVSDRRVIVSIVTLLVAAVGTPARAGAAADPTLAPYAALVRSPAGTALLRRARAAMEHHWAPAEPDRRRPAVATPDSVPSVAWPAAPVGVYLSLVRGRATRACIGREGASFATLSDAVEALAVEVLTADRRRPPLRHEDLAALRVVVSFAGEGEPIADPMLADPGREGLSIATPRGVVAFLPGEARTVAWALRESRRIGVLDGGVSSASYRRFPVVVLSEPEVPSLPEGDTR</sequence>
<dbReference type="Pfam" id="PF01871">
    <property type="entry name" value="AMMECR1"/>
    <property type="match status" value="1"/>
</dbReference>
<dbReference type="InterPro" id="IPR036071">
    <property type="entry name" value="AMMECR1_dom_sf"/>
</dbReference>
<comment type="caution">
    <text evidence="2">The sequence shown here is derived from an EMBL/GenBank/DDBJ whole genome shotgun (WGS) entry which is preliminary data.</text>
</comment>
<dbReference type="EMBL" id="VBPB01000166">
    <property type="protein sequence ID" value="TMQ71376.1"/>
    <property type="molecule type" value="Genomic_DNA"/>
</dbReference>
<evidence type="ECO:0000259" key="1">
    <source>
        <dbReference type="PROSITE" id="PS51112"/>
    </source>
</evidence>
<dbReference type="InterPro" id="IPR027485">
    <property type="entry name" value="AMMECR1_N"/>
</dbReference>
<dbReference type="PROSITE" id="PS51112">
    <property type="entry name" value="AMMECR1"/>
    <property type="match status" value="1"/>
</dbReference>
<dbReference type="AlphaFoldDB" id="A0A538U654"/>
<reference evidence="2 3" key="1">
    <citation type="journal article" date="2019" name="Nat. Microbiol.">
        <title>Mediterranean grassland soil C-N compound turnover is dependent on rainfall and depth, and is mediated by genomically divergent microorganisms.</title>
        <authorList>
            <person name="Diamond S."/>
            <person name="Andeer P.F."/>
            <person name="Li Z."/>
            <person name="Crits-Christoph A."/>
            <person name="Burstein D."/>
            <person name="Anantharaman K."/>
            <person name="Lane K.R."/>
            <person name="Thomas B.C."/>
            <person name="Pan C."/>
            <person name="Northen T.R."/>
            <person name="Banfield J.F."/>
        </authorList>
    </citation>
    <scope>NUCLEOTIDE SEQUENCE [LARGE SCALE GENOMIC DNA]</scope>
    <source>
        <strain evidence="2">WS_11</strain>
    </source>
</reference>